<dbReference type="PANTHER" id="PTHR35868:SF3">
    <property type="entry name" value="DUF2804 DOMAIN-CONTAINING PROTEIN"/>
    <property type="match status" value="1"/>
</dbReference>
<dbReference type="RefSeq" id="WP_105303869.1">
    <property type="nucleotide sequence ID" value="NZ_VUMN01000006.1"/>
</dbReference>
<evidence type="ECO:0000313" key="2">
    <source>
        <dbReference type="Proteomes" id="UP000461880"/>
    </source>
</evidence>
<gene>
    <name evidence="1" type="ORF">FYJ51_03975</name>
</gene>
<dbReference type="AlphaFoldDB" id="A0A7X2NR79"/>
<organism evidence="1 2">
    <name type="scientific">Stecheria intestinalis</name>
    <dbReference type="NCBI Taxonomy" id="2606630"/>
    <lineage>
        <taxon>Bacteria</taxon>
        <taxon>Bacillati</taxon>
        <taxon>Bacillota</taxon>
        <taxon>Erysipelotrichia</taxon>
        <taxon>Erysipelotrichales</taxon>
        <taxon>Erysipelotrichaceae</taxon>
        <taxon>Stecheria</taxon>
    </lineage>
</organism>
<proteinExistence type="predicted"/>
<dbReference type="InterPro" id="IPR021243">
    <property type="entry name" value="DUF2804"/>
</dbReference>
<reference evidence="1 2" key="1">
    <citation type="submission" date="2019-08" db="EMBL/GenBank/DDBJ databases">
        <title>In-depth cultivation of the pig gut microbiome towards novel bacterial diversity and tailored functional studies.</title>
        <authorList>
            <person name="Wylensek D."/>
            <person name="Hitch T.C.A."/>
            <person name="Clavel T."/>
        </authorList>
    </citation>
    <scope>NUCLEOTIDE SEQUENCE [LARGE SCALE GENOMIC DNA]</scope>
    <source>
        <strain evidence="1 2">Oil+RF-744-GAM-WT-6</strain>
    </source>
</reference>
<dbReference type="EMBL" id="VUMN01000006">
    <property type="protein sequence ID" value="MSS58057.1"/>
    <property type="molecule type" value="Genomic_DNA"/>
</dbReference>
<dbReference type="Pfam" id="PF10974">
    <property type="entry name" value="DUF2804"/>
    <property type="match status" value="1"/>
</dbReference>
<comment type="caution">
    <text evidence="1">The sequence shown here is derived from an EMBL/GenBank/DDBJ whole genome shotgun (WGS) entry which is preliminary data.</text>
</comment>
<protein>
    <submittedName>
        <fullName evidence="1">DUF2804 domain-containing protein</fullName>
    </submittedName>
</protein>
<name>A0A7X2NR79_9FIRM</name>
<evidence type="ECO:0000313" key="1">
    <source>
        <dbReference type="EMBL" id="MSS58057.1"/>
    </source>
</evidence>
<dbReference type="Proteomes" id="UP000461880">
    <property type="component" value="Unassembled WGS sequence"/>
</dbReference>
<keyword evidence="2" id="KW-1185">Reference proteome</keyword>
<accession>A0A7X2NR79</accession>
<dbReference type="PANTHER" id="PTHR35868">
    <property type="entry name" value="DUF2804 DOMAIN-CONTAINING PROTEIN-RELATED"/>
    <property type="match status" value="1"/>
</dbReference>
<sequence length="344" mass="39210">MEHELTEHGQLLDSHGELIERGWARSLVKTYDRKRIKASPLRIKEWDYYLITDHEFGLALTIDDNSYMGLGSVSLLDFSIPEEVTKSEMNAMPMGRTHLPADSGTGDVFWRNQKMDLAFTHENGKRHLIAHVLDFSDGLPLDADLWLRDEPKDSLVILTPYAEDRKAFYYNQKICCLRAEGYIALGGRVHHFDPAAATGCLDWGRGVWLREGTWYWSNASGYVDGHSFGFNFGYGFGDTSAASENILFYDGIGHKLDRVTFRIPKNADGSDDFLSAWHFTENNGRVNLVFEPILDRHAETDVKLLYSLQHQVFGKFSGTCILDDGRKVVLKEFLGFAEKVKNRW</sequence>